<evidence type="ECO:0000256" key="4">
    <source>
        <dbReference type="ARBA" id="ARBA00023274"/>
    </source>
</evidence>
<dbReference type="InterPro" id="IPR001790">
    <property type="entry name" value="Ribosomal_uL10"/>
</dbReference>
<dbReference type="Pfam" id="PF00466">
    <property type="entry name" value="Ribosomal_L10"/>
    <property type="match status" value="1"/>
</dbReference>
<dbReference type="InterPro" id="IPR043141">
    <property type="entry name" value="Ribosomal_uL10-like_sf"/>
</dbReference>
<evidence type="ECO:0000256" key="5">
    <source>
        <dbReference type="ARBA" id="ARBA00035202"/>
    </source>
</evidence>
<evidence type="ECO:0000256" key="6">
    <source>
        <dbReference type="HAMAP-Rule" id="MF_00362"/>
    </source>
</evidence>
<keyword evidence="6" id="KW-0694">RNA-binding</keyword>
<dbReference type="InterPro" id="IPR002363">
    <property type="entry name" value="Ribosomal_uL10_CS_bac"/>
</dbReference>
<comment type="subunit">
    <text evidence="6">Part of the ribosomal stalk of the 50S ribosomal subunit. The N-terminus interacts with L11 and the large rRNA to form the base of the stalk. The C-terminus forms an elongated spine to which L12 dimers bind in a sequential fashion forming a multimeric L10(L12)X complex.</text>
</comment>
<keyword evidence="3 6" id="KW-0689">Ribosomal protein</keyword>
<dbReference type="HAMAP" id="MF_00362">
    <property type="entry name" value="Ribosomal_uL10"/>
    <property type="match status" value="1"/>
</dbReference>
<dbReference type="PROSITE" id="PS01109">
    <property type="entry name" value="RIBOSOMAL_L10"/>
    <property type="match status" value="1"/>
</dbReference>
<evidence type="ECO:0000313" key="7">
    <source>
        <dbReference type="EMBL" id="TGN99982.1"/>
    </source>
</evidence>
<dbReference type="GO" id="GO:0070180">
    <property type="term" value="F:large ribosomal subunit rRNA binding"/>
    <property type="evidence" value="ECO:0007669"/>
    <property type="project" value="UniProtKB-UniRule"/>
</dbReference>
<dbReference type="InterPro" id="IPR022973">
    <property type="entry name" value="Ribosomal_uL10_bac"/>
</dbReference>
<accession>A0A4E0QW15</accession>
<proteinExistence type="inferred from homology"/>
<evidence type="ECO:0000313" key="8">
    <source>
        <dbReference type="Proteomes" id="UP000030428"/>
    </source>
</evidence>
<evidence type="ECO:0000256" key="2">
    <source>
        <dbReference type="ARBA" id="ARBA00008889"/>
    </source>
</evidence>
<dbReference type="NCBIfam" id="NF000955">
    <property type="entry name" value="PRK00099.1-1"/>
    <property type="match status" value="1"/>
</dbReference>
<comment type="function">
    <text evidence="1 6">Forms part of the ribosomal stalk, playing a central role in the interaction of the ribosome with GTP-bound translation factors.</text>
</comment>
<keyword evidence="4 6" id="KW-0687">Ribonucleoprotein</keyword>
<dbReference type="Gene3D" id="3.30.70.1730">
    <property type="match status" value="1"/>
</dbReference>
<name>A0A4E0QW15_9GAMM</name>
<evidence type="ECO:0000256" key="3">
    <source>
        <dbReference type="ARBA" id="ARBA00022980"/>
    </source>
</evidence>
<dbReference type="PANTHER" id="PTHR11560">
    <property type="entry name" value="39S RIBOSOMAL PROTEIN L10, MITOCHONDRIAL"/>
    <property type="match status" value="1"/>
</dbReference>
<dbReference type="Proteomes" id="UP000030428">
    <property type="component" value="Unassembled WGS sequence"/>
</dbReference>
<keyword evidence="8" id="KW-1185">Reference proteome</keyword>
<dbReference type="CDD" id="cd05797">
    <property type="entry name" value="Ribosomal_L10"/>
    <property type="match status" value="1"/>
</dbReference>
<dbReference type="InterPro" id="IPR047865">
    <property type="entry name" value="Ribosomal_uL10_bac_type"/>
</dbReference>
<dbReference type="GO" id="GO:0003735">
    <property type="term" value="F:structural constituent of ribosome"/>
    <property type="evidence" value="ECO:0007669"/>
    <property type="project" value="InterPro"/>
</dbReference>
<dbReference type="EMBL" id="JSZA02000165">
    <property type="protein sequence ID" value="TGN99982.1"/>
    <property type="molecule type" value="Genomic_DNA"/>
</dbReference>
<dbReference type="Gene3D" id="6.10.250.2350">
    <property type="match status" value="2"/>
</dbReference>
<reference evidence="7 8" key="1">
    <citation type="journal article" date="2016" name="Front. Microbiol.">
        <title>Single-Cell (Meta-)Genomics of a Dimorphic Candidatus Thiomargarita nelsonii Reveals Genomic Plasticity.</title>
        <authorList>
            <person name="Flood B.E."/>
            <person name="Fliss P."/>
            <person name="Jones D.S."/>
            <person name="Dick G.J."/>
            <person name="Jain S."/>
            <person name="Kaster A.K."/>
            <person name="Winkel M."/>
            <person name="Mussmann M."/>
            <person name="Bailey J."/>
        </authorList>
    </citation>
    <scope>NUCLEOTIDE SEQUENCE [LARGE SCALE GENOMIC DNA]</scope>
    <source>
        <strain evidence="7">Hydrate Ridge</strain>
    </source>
</reference>
<dbReference type="SUPFAM" id="SSF160369">
    <property type="entry name" value="Ribosomal protein L10-like"/>
    <property type="match status" value="1"/>
</dbReference>
<dbReference type="GO" id="GO:0015934">
    <property type="term" value="C:large ribosomal subunit"/>
    <property type="evidence" value="ECO:0007669"/>
    <property type="project" value="InterPro"/>
</dbReference>
<organism evidence="7 8">
    <name type="scientific">Candidatus Thiomargarita nelsonii</name>
    <dbReference type="NCBI Taxonomy" id="1003181"/>
    <lineage>
        <taxon>Bacteria</taxon>
        <taxon>Pseudomonadati</taxon>
        <taxon>Pseudomonadota</taxon>
        <taxon>Gammaproteobacteria</taxon>
        <taxon>Thiotrichales</taxon>
        <taxon>Thiotrichaceae</taxon>
        <taxon>Thiomargarita</taxon>
    </lineage>
</organism>
<protein>
    <recommendedName>
        <fullName evidence="5 6">Large ribosomal subunit protein uL10</fullName>
    </recommendedName>
</protein>
<evidence type="ECO:0000256" key="1">
    <source>
        <dbReference type="ARBA" id="ARBA00002633"/>
    </source>
</evidence>
<dbReference type="AlphaFoldDB" id="A0A4E0QW15"/>
<sequence length="174" mass="18796">MPLSIDDKRAIVANVNEVARRAHSAIVAEFRGLSVTDVTELRQKARTENVSLRVVKNTLARRAVLKTDFECLQGALVGPVFLAFSMNEPGAAARVISDFAKSHEKLVVKSIALGGQLLSASDITQVAKLPTYSEAISMLMSVMQAPITQLVRTMAEPHAKLARTIAAVRDSKSI</sequence>
<comment type="similarity">
    <text evidence="2 6">Belongs to the universal ribosomal protein uL10 family.</text>
</comment>
<gene>
    <name evidence="6" type="primary">rplJ</name>
    <name evidence="7" type="ORF">PN36_27170</name>
</gene>
<dbReference type="GO" id="GO:0006412">
    <property type="term" value="P:translation"/>
    <property type="evidence" value="ECO:0007669"/>
    <property type="project" value="UniProtKB-UniRule"/>
</dbReference>
<keyword evidence="6" id="KW-0699">rRNA-binding</keyword>
<comment type="caution">
    <text evidence="7">The sequence shown here is derived from an EMBL/GenBank/DDBJ whole genome shotgun (WGS) entry which is preliminary data.</text>
</comment>